<dbReference type="SUPFAM" id="SSF56024">
    <property type="entry name" value="Phospholipase D/nuclease"/>
    <property type="match status" value="1"/>
</dbReference>
<evidence type="ECO:0000256" key="2">
    <source>
        <dbReference type="ARBA" id="ARBA00008664"/>
    </source>
</evidence>
<feature type="compositionally biased region" description="Low complexity" evidence="7">
    <location>
        <begin position="58"/>
        <end position="68"/>
    </location>
</feature>
<evidence type="ECO:0000256" key="3">
    <source>
        <dbReference type="ARBA" id="ARBA00012027"/>
    </source>
</evidence>
<evidence type="ECO:0000256" key="8">
    <source>
        <dbReference type="SAM" id="SignalP"/>
    </source>
</evidence>
<name>A0A1E3L1S0_9BACL</name>
<dbReference type="InterPro" id="IPR051406">
    <property type="entry name" value="PLD_domain"/>
</dbReference>
<comment type="similarity">
    <text evidence="2">Belongs to the phospholipase D family.</text>
</comment>
<gene>
    <name evidence="10" type="ORF">PTI45_03006</name>
</gene>
<organism evidence="10 11">
    <name type="scientific">Paenibacillus nuruki</name>
    <dbReference type="NCBI Taxonomy" id="1886670"/>
    <lineage>
        <taxon>Bacteria</taxon>
        <taxon>Bacillati</taxon>
        <taxon>Bacillota</taxon>
        <taxon>Bacilli</taxon>
        <taxon>Bacillales</taxon>
        <taxon>Paenibacillaceae</taxon>
        <taxon>Paenibacillus</taxon>
    </lineage>
</organism>
<reference evidence="10 11" key="1">
    <citation type="submission" date="2016-08" db="EMBL/GenBank/DDBJ databases">
        <title>Genome sequencing of Paenibacillus sp. TI45-13ar, isolated from Korean traditional nuruk.</title>
        <authorList>
            <person name="Kim S.-J."/>
        </authorList>
    </citation>
    <scope>NUCLEOTIDE SEQUENCE [LARGE SCALE GENOMIC DNA]</scope>
    <source>
        <strain evidence="10 11">TI45-13ar</strain>
    </source>
</reference>
<evidence type="ECO:0000313" key="10">
    <source>
        <dbReference type="EMBL" id="ODP27551.1"/>
    </source>
</evidence>
<dbReference type="EMBL" id="MDER01000051">
    <property type="protein sequence ID" value="ODP27551.1"/>
    <property type="molecule type" value="Genomic_DNA"/>
</dbReference>
<evidence type="ECO:0000313" key="11">
    <source>
        <dbReference type="Proteomes" id="UP000094578"/>
    </source>
</evidence>
<keyword evidence="8" id="KW-0732">Signal</keyword>
<feature type="signal peptide" evidence="8">
    <location>
        <begin position="1"/>
        <end position="23"/>
    </location>
</feature>
<dbReference type="Proteomes" id="UP000094578">
    <property type="component" value="Unassembled WGS sequence"/>
</dbReference>
<dbReference type="GO" id="GO:0016891">
    <property type="term" value="F:RNA endonuclease activity producing 5'-phosphomonoesters, hydrolytic mechanism"/>
    <property type="evidence" value="ECO:0007669"/>
    <property type="project" value="TreeGrafter"/>
</dbReference>
<dbReference type="InterPro" id="IPR001736">
    <property type="entry name" value="PLipase_D/transphosphatidylase"/>
</dbReference>
<protein>
    <recommendedName>
        <fullName evidence="3">phospholipase D</fullName>
        <ecNumber evidence="3">3.1.4.4</ecNumber>
    </recommendedName>
</protein>
<dbReference type="PROSITE" id="PS50035">
    <property type="entry name" value="PLD"/>
    <property type="match status" value="1"/>
</dbReference>
<dbReference type="GO" id="GO:0016042">
    <property type="term" value="P:lipid catabolic process"/>
    <property type="evidence" value="ECO:0007669"/>
    <property type="project" value="UniProtKB-KW"/>
</dbReference>
<dbReference type="PROSITE" id="PS51257">
    <property type="entry name" value="PROKAR_LIPOPROTEIN"/>
    <property type="match status" value="1"/>
</dbReference>
<comment type="caution">
    <text evidence="10">The sequence shown here is derived from an EMBL/GenBank/DDBJ whole genome shotgun (WGS) entry which is preliminary data.</text>
</comment>
<dbReference type="AlphaFoldDB" id="A0A1E3L1S0"/>
<dbReference type="GO" id="GO:0004630">
    <property type="term" value="F:phospholipase D activity"/>
    <property type="evidence" value="ECO:0007669"/>
    <property type="project" value="UniProtKB-EC"/>
</dbReference>
<dbReference type="PANTHER" id="PTHR43856:SF1">
    <property type="entry name" value="MITOCHONDRIAL CARDIOLIPIN HYDROLASE"/>
    <property type="match status" value="1"/>
</dbReference>
<feature type="chain" id="PRO_5039119851" description="phospholipase D" evidence="8">
    <location>
        <begin position="24"/>
        <end position="224"/>
    </location>
</feature>
<dbReference type="PANTHER" id="PTHR43856">
    <property type="entry name" value="CARDIOLIPIN HYDROLASE"/>
    <property type="match status" value="1"/>
</dbReference>
<comment type="catalytic activity">
    <reaction evidence="1">
        <text>a 1,2-diacyl-sn-glycero-3-phosphocholine + H2O = a 1,2-diacyl-sn-glycero-3-phosphate + choline + H(+)</text>
        <dbReference type="Rhea" id="RHEA:14445"/>
        <dbReference type="ChEBI" id="CHEBI:15354"/>
        <dbReference type="ChEBI" id="CHEBI:15377"/>
        <dbReference type="ChEBI" id="CHEBI:15378"/>
        <dbReference type="ChEBI" id="CHEBI:57643"/>
        <dbReference type="ChEBI" id="CHEBI:58608"/>
        <dbReference type="EC" id="3.1.4.4"/>
    </reaction>
</comment>
<evidence type="ECO:0000256" key="1">
    <source>
        <dbReference type="ARBA" id="ARBA00000798"/>
    </source>
</evidence>
<evidence type="ECO:0000256" key="7">
    <source>
        <dbReference type="SAM" id="MobiDB-lite"/>
    </source>
</evidence>
<keyword evidence="6" id="KW-0443">Lipid metabolism</keyword>
<dbReference type="EC" id="3.1.4.4" evidence="3"/>
<accession>A0A1E3L1S0</accession>
<evidence type="ECO:0000259" key="9">
    <source>
        <dbReference type="PROSITE" id="PS50035"/>
    </source>
</evidence>
<keyword evidence="4" id="KW-0378">Hydrolase</keyword>
<feature type="region of interest" description="Disordered" evidence="7">
    <location>
        <begin position="44"/>
        <end position="68"/>
    </location>
</feature>
<evidence type="ECO:0000256" key="5">
    <source>
        <dbReference type="ARBA" id="ARBA00022963"/>
    </source>
</evidence>
<dbReference type="Gene3D" id="3.30.870.10">
    <property type="entry name" value="Endonuclease Chain A"/>
    <property type="match status" value="1"/>
</dbReference>
<dbReference type="RefSeq" id="WP_161594306.1">
    <property type="nucleotide sequence ID" value="NZ_MDER01000051.1"/>
</dbReference>
<dbReference type="Pfam" id="PF13091">
    <property type="entry name" value="PLDc_2"/>
    <property type="match status" value="1"/>
</dbReference>
<feature type="compositionally biased region" description="Polar residues" evidence="7">
    <location>
        <begin position="44"/>
        <end position="54"/>
    </location>
</feature>
<proteinExistence type="inferred from homology"/>
<evidence type="ECO:0000256" key="6">
    <source>
        <dbReference type="ARBA" id="ARBA00023098"/>
    </source>
</evidence>
<dbReference type="STRING" id="1886670.PTI45_03006"/>
<feature type="domain" description="PLD phosphodiesterase" evidence="9">
    <location>
        <begin position="156"/>
        <end position="183"/>
    </location>
</feature>
<sequence length="224" mass="25108">MTLLRHKISLLHFTFLSAVMVLSACSSTSKTIAPEVYSVPLQKNSDHISSTTKPTVEPTTQSTPTDPGTTIDYVFSAEGQKPDQLIINLINKAQSTLDIAIYNLSRESIVQALEYAQKRGVQVHILTDKTKVEKKSQIKALQTLIEAGATIKINTFDGKMHEKMLIVDRQIATVGSFNYTDESSEENDEVLVAIHDANLAEKWSVIFEHMWNDHSRYETWIANN</sequence>
<keyword evidence="5" id="KW-0442">Lipid degradation</keyword>
<dbReference type="SMART" id="SM00155">
    <property type="entry name" value="PLDc"/>
    <property type="match status" value="1"/>
</dbReference>
<evidence type="ECO:0000256" key="4">
    <source>
        <dbReference type="ARBA" id="ARBA00022801"/>
    </source>
</evidence>
<keyword evidence="11" id="KW-1185">Reference proteome</keyword>
<dbReference type="GO" id="GO:0006793">
    <property type="term" value="P:phosphorus metabolic process"/>
    <property type="evidence" value="ECO:0007669"/>
    <property type="project" value="UniProtKB-ARBA"/>
</dbReference>
<dbReference type="InterPro" id="IPR025202">
    <property type="entry name" value="PLD-like_dom"/>
</dbReference>